<dbReference type="SMART" id="SM00421">
    <property type="entry name" value="HTH_LUXR"/>
    <property type="match status" value="1"/>
</dbReference>
<dbReference type="CDD" id="cd06170">
    <property type="entry name" value="LuxR_C_like"/>
    <property type="match status" value="1"/>
</dbReference>
<evidence type="ECO:0000256" key="1">
    <source>
        <dbReference type="ARBA" id="ARBA00023015"/>
    </source>
</evidence>
<evidence type="ECO:0000313" key="6">
    <source>
        <dbReference type="Proteomes" id="UP001055247"/>
    </source>
</evidence>
<evidence type="ECO:0000256" key="3">
    <source>
        <dbReference type="ARBA" id="ARBA00023163"/>
    </source>
</evidence>
<organism evidence="5 6">
    <name type="scientific">Methylobacterium hispanicum</name>
    <dbReference type="NCBI Taxonomy" id="270350"/>
    <lineage>
        <taxon>Bacteria</taxon>
        <taxon>Pseudomonadati</taxon>
        <taxon>Pseudomonadota</taxon>
        <taxon>Alphaproteobacteria</taxon>
        <taxon>Hyphomicrobiales</taxon>
        <taxon>Methylobacteriaceae</taxon>
        <taxon>Methylobacterium</taxon>
    </lineage>
</organism>
<gene>
    <name evidence="5" type="primary">rpaR_1</name>
    <name evidence="5" type="ORF">BHAOGJBA_2901</name>
</gene>
<keyword evidence="6" id="KW-1185">Reference proteome</keyword>
<dbReference type="InterPro" id="IPR036388">
    <property type="entry name" value="WH-like_DNA-bd_sf"/>
</dbReference>
<dbReference type="Pfam" id="PF03472">
    <property type="entry name" value="Autoind_bind"/>
    <property type="match status" value="1"/>
</dbReference>
<dbReference type="Gene3D" id="3.30.450.80">
    <property type="entry name" value="Transcription factor LuxR-like, autoinducer-binding domain"/>
    <property type="match status" value="1"/>
</dbReference>
<name>A0AAV4ZLJ5_9HYPH</name>
<sequence length="245" mass="27195">MSGVYDDCAARALDFVEGLDDCHDQDQVSASVARILAEFGFEHFVITGIPNPNDLLEQVLLIERLPAGWFEHYAGHNYMYADPVFRNCRATTSPFQWEEAPFDAEIEPGAVEVMQRANDFGMVQGFSVPIHGPEGCEACFSMSGRSPDLSGRTKPAVHMIAMYAFERARRIGRRPGRPSSNPLTQREQEVLTWAALGKSSRDTAELMHITERTALAHAVNATHKLGAANRTQAVVRAMQSKFIRV</sequence>
<keyword evidence="3" id="KW-0804">Transcription</keyword>
<comment type="caution">
    <text evidence="5">The sequence shown here is derived from an EMBL/GenBank/DDBJ whole genome shotgun (WGS) entry which is preliminary data.</text>
</comment>
<dbReference type="Pfam" id="PF00196">
    <property type="entry name" value="GerE"/>
    <property type="match status" value="1"/>
</dbReference>
<dbReference type="Proteomes" id="UP001055247">
    <property type="component" value="Unassembled WGS sequence"/>
</dbReference>
<evidence type="ECO:0000259" key="4">
    <source>
        <dbReference type="PROSITE" id="PS50043"/>
    </source>
</evidence>
<dbReference type="PANTHER" id="PTHR44688">
    <property type="entry name" value="DNA-BINDING TRANSCRIPTIONAL ACTIVATOR DEVR_DOSR"/>
    <property type="match status" value="1"/>
</dbReference>
<dbReference type="AlphaFoldDB" id="A0AAV4ZLJ5"/>
<dbReference type="SUPFAM" id="SSF75516">
    <property type="entry name" value="Pheromone-binding domain of LuxR-like quorum-sensing transcription factors"/>
    <property type="match status" value="1"/>
</dbReference>
<dbReference type="InterPro" id="IPR016032">
    <property type="entry name" value="Sig_transdc_resp-reg_C-effctor"/>
</dbReference>
<dbReference type="InterPro" id="IPR036693">
    <property type="entry name" value="TF_LuxR_autoind-bd_dom_sf"/>
</dbReference>
<evidence type="ECO:0000256" key="2">
    <source>
        <dbReference type="ARBA" id="ARBA00023125"/>
    </source>
</evidence>
<keyword evidence="2" id="KW-0238">DNA-binding</keyword>
<protein>
    <submittedName>
        <fullName evidence="5">HTH-type quorum sensing-dependent transcriptional regulator RpaR</fullName>
    </submittedName>
</protein>
<dbReference type="RefSeq" id="WP_238230198.1">
    <property type="nucleotide sequence ID" value="NZ_BPQO01000011.1"/>
</dbReference>
<accession>A0AAV4ZLJ5</accession>
<dbReference type="SUPFAM" id="SSF46894">
    <property type="entry name" value="C-terminal effector domain of the bipartite response regulators"/>
    <property type="match status" value="1"/>
</dbReference>
<evidence type="ECO:0000313" key="5">
    <source>
        <dbReference type="EMBL" id="GJD89374.1"/>
    </source>
</evidence>
<dbReference type="InterPro" id="IPR005143">
    <property type="entry name" value="TF_LuxR_autoind-bd_dom"/>
</dbReference>
<proteinExistence type="predicted"/>
<dbReference type="EMBL" id="BPQO01000011">
    <property type="protein sequence ID" value="GJD89374.1"/>
    <property type="molecule type" value="Genomic_DNA"/>
</dbReference>
<dbReference type="PRINTS" id="PR00038">
    <property type="entry name" value="HTHLUXR"/>
</dbReference>
<keyword evidence="1" id="KW-0805">Transcription regulation</keyword>
<reference evidence="5" key="2">
    <citation type="submission" date="2021-08" db="EMBL/GenBank/DDBJ databases">
        <authorList>
            <person name="Tani A."/>
            <person name="Ola A."/>
            <person name="Ogura Y."/>
            <person name="Katsura K."/>
            <person name="Hayashi T."/>
        </authorList>
    </citation>
    <scope>NUCLEOTIDE SEQUENCE</scope>
    <source>
        <strain evidence="5">DSM 16372</strain>
    </source>
</reference>
<reference evidence="5" key="1">
    <citation type="journal article" date="2016" name="Front. Microbiol.">
        <title>Genome Sequence of the Piezophilic, Mesophilic Sulfate-Reducing Bacterium Desulfovibrio indicus J2T.</title>
        <authorList>
            <person name="Cao J."/>
            <person name="Maignien L."/>
            <person name="Shao Z."/>
            <person name="Alain K."/>
            <person name="Jebbar M."/>
        </authorList>
    </citation>
    <scope>NUCLEOTIDE SEQUENCE</scope>
    <source>
        <strain evidence="5">DSM 16372</strain>
    </source>
</reference>
<dbReference type="InterPro" id="IPR000792">
    <property type="entry name" value="Tscrpt_reg_LuxR_C"/>
</dbReference>
<dbReference type="GO" id="GO:0003677">
    <property type="term" value="F:DNA binding"/>
    <property type="evidence" value="ECO:0007669"/>
    <property type="project" value="UniProtKB-KW"/>
</dbReference>
<dbReference type="PANTHER" id="PTHR44688:SF16">
    <property type="entry name" value="DNA-BINDING TRANSCRIPTIONAL ACTIVATOR DEVR_DOSR"/>
    <property type="match status" value="1"/>
</dbReference>
<dbReference type="GO" id="GO:0006355">
    <property type="term" value="P:regulation of DNA-templated transcription"/>
    <property type="evidence" value="ECO:0007669"/>
    <property type="project" value="InterPro"/>
</dbReference>
<dbReference type="Gene3D" id="1.10.10.10">
    <property type="entry name" value="Winged helix-like DNA-binding domain superfamily/Winged helix DNA-binding domain"/>
    <property type="match status" value="1"/>
</dbReference>
<dbReference type="PROSITE" id="PS50043">
    <property type="entry name" value="HTH_LUXR_2"/>
    <property type="match status" value="1"/>
</dbReference>
<feature type="domain" description="HTH luxR-type" evidence="4">
    <location>
        <begin position="176"/>
        <end position="241"/>
    </location>
</feature>